<reference evidence="5" key="1">
    <citation type="journal article" date="2016" name="Proc. Natl. Acad. Sci. U.S.A.">
        <title>Chromosome-level assembly of Arabidopsis thaliana Ler reveals the extent of translocation and inversion polymorphisms.</title>
        <authorList>
            <person name="Zapata L."/>
            <person name="Ding J."/>
            <person name="Willing E.M."/>
            <person name="Hartwig B."/>
            <person name="Bezdan D."/>
            <person name="Jiao W.B."/>
            <person name="Patel V."/>
            <person name="Velikkakam James G."/>
            <person name="Koornneef M."/>
            <person name="Ossowski S."/>
            <person name="Schneeberger K."/>
        </authorList>
    </citation>
    <scope>NUCLEOTIDE SEQUENCE [LARGE SCALE GENOMIC DNA]</scope>
    <source>
        <strain evidence="5">cv. Landsberg erecta</strain>
    </source>
</reference>
<dbReference type="EMBL" id="LUHQ01000003">
    <property type="protein sequence ID" value="OAP04468.1"/>
    <property type="molecule type" value="Genomic_DNA"/>
</dbReference>
<name>A0A178VFL6_ARATH</name>
<evidence type="ECO:0008006" key="6">
    <source>
        <dbReference type="Google" id="ProtNLM"/>
    </source>
</evidence>
<dbReference type="Proteomes" id="UP000078284">
    <property type="component" value="Chromosome 3"/>
</dbReference>
<sequence length="150" mass="16418">MIQTVIASSCNHKNTIAIRACGAIPRATPKAYLRKHAPLTTDLGTMDEYHRIIKMNRNCPLYSPPCQRCSCAGITCQPLFPGIKVDWPELNGVKGLEAKRIIEHDNPKVVVVIIPDDVAVLAVNCCNRVIVRVPVNNCPNGPVSNFPHIG</sequence>
<comment type="similarity">
    <text evidence="1">Belongs to the protease inhibitor I13 (potato type I serine protease inhibitor) family.</text>
</comment>
<organism evidence="4 5">
    <name type="scientific">Arabidopsis thaliana</name>
    <name type="common">Mouse-ear cress</name>
    <dbReference type="NCBI Taxonomy" id="3702"/>
    <lineage>
        <taxon>Eukaryota</taxon>
        <taxon>Viridiplantae</taxon>
        <taxon>Streptophyta</taxon>
        <taxon>Embryophyta</taxon>
        <taxon>Tracheophyta</taxon>
        <taxon>Spermatophyta</taxon>
        <taxon>Magnoliopsida</taxon>
        <taxon>eudicotyledons</taxon>
        <taxon>Gunneridae</taxon>
        <taxon>Pentapetalae</taxon>
        <taxon>rosids</taxon>
        <taxon>malvids</taxon>
        <taxon>Brassicales</taxon>
        <taxon>Brassicaceae</taxon>
        <taxon>Camelineae</taxon>
        <taxon>Arabidopsis</taxon>
    </lineage>
</organism>
<dbReference type="AlphaFoldDB" id="A0A178VFL6"/>
<accession>A0A178VFL6</accession>
<dbReference type="ExpressionAtlas" id="A0A178VFL6">
    <property type="expression patterns" value="baseline and differential"/>
</dbReference>
<evidence type="ECO:0000256" key="3">
    <source>
        <dbReference type="ARBA" id="ARBA00022900"/>
    </source>
</evidence>
<dbReference type="Pfam" id="PF00280">
    <property type="entry name" value="potato_inhibit"/>
    <property type="match status" value="1"/>
</dbReference>
<evidence type="ECO:0000256" key="1">
    <source>
        <dbReference type="ARBA" id="ARBA00008210"/>
    </source>
</evidence>
<proteinExistence type="inferred from homology"/>
<evidence type="ECO:0000256" key="2">
    <source>
        <dbReference type="ARBA" id="ARBA00022690"/>
    </source>
</evidence>
<dbReference type="PANTHER" id="PTHR33091:SF99">
    <property type="entry name" value="INHIBITOR OF TRYPSIN_HAGEMAN FACTOR-LIKE PROTEIN-RELATED"/>
    <property type="match status" value="1"/>
</dbReference>
<dbReference type="GO" id="GO:0009611">
    <property type="term" value="P:response to wounding"/>
    <property type="evidence" value="ECO:0007669"/>
    <property type="project" value="InterPro"/>
</dbReference>
<protein>
    <recommendedName>
        <fullName evidence="6">Serine protease inhibitor, potato inhibitor I-type family protein</fullName>
    </recommendedName>
</protein>
<dbReference type="Gene3D" id="3.30.10.10">
    <property type="entry name" value="Trypsin Inhibitor V, subunit A"/>
    <property type="match status" value="1"/>
</dbReference>
<evidence type="ECO:0000313" key="4">
    <source>
        <dbReference type="EMBL" id="OAP04468.1"/>
    </source>
</evidence>
<dbReference type="SUPFAM" id="SSF54654">
    <property type="entry name" value="CI-2 family of serine protease inhibitors"/>
    <property type="match status" value="1"/>
</dbReference>
<keyword evidence="2" id="KW-0646">Protease inhibitor</keyword>
<keyword evidence="3" id="KW-0722">Serine protease inhibitor</keyword>
<gene>
    <name evidence="4" type="ordered locus">AXX17_At3g44200</name>
</gene>
<comment type="caution">
    <text evidence="4">The sequence shown here is derived from an EMBL/GenBank/DDBJ whole genome shotgun (WGS) entry which is preliminary data.</text>
</comment>
<dbReference type="PANTHER" id="PTHR33091">
    <property type="entry name" value="PROTEIN, PUTATIVE, EXPRESSED-RELATED"/>
    <property type="match status" value="1"/>
</dbReference>
<dbReference type="InterPro" id="IPR000864">
    <property type="entry name" value="Prot_inh_pot1"/>
</dbReference>
<dbReference type="GO" id="GO:0004867">
    <property type="term" value="F:serine-type endopeptidase inhibitor activity"/>
    <property type="evidence" value="ECO:0007669"/>
    <property type="project" value="UniProtKB-KW"/>
</dbReference>
<dbReference type="InterPro" id="IPR036354">
    <property type="entry name" value="Prot_inh_pot1_sf"/>
</dbReference>
<evidence type="ECO:0000313" key="5">
    <source>
        <dbReference type="Proteomes" id="UP000078284"/>
    </source>
</evidence>